<dbReference type="InterPro" id="IPR052740">
    <property type="entry name" value="CE4"/>
</dbReference>
<reference evidence="2" key="1">
    <citation type="submission" date="2016-06" db="UniProtKB">
        <authorList>
            <consortium name="WormBaseParasite"/>
        </authorList>
    </citation>
    <scope>IDENTIFICATION</scope>
</reference>
<dbReference type="InterPro" id="IPR006149">
    <property type="entry name" value="EB_dom"/>
</dbReference>
<protein>
    <submittedName>
        <fullName evidence="2">EB domain-containing protein</fullName>
    </submittedName>
</protein>
<dbReference type="SMART" id="SM00181">
    <property type="entry name" value="EGF"/>
    <property type="match status" value="4"/>
</dbReference>
<organism evidence="2">
    <name type="scientific">Gongylonema pulchrum</name>
    <dbReference type="NCBI Taxonomy" id="637853"/>
    <lineage>
        <taxon>Eukaryota</taxon>
        <taxon>Metazoa</taxon>
        <taxon>Ecdysozoa</taxon>
        <taxon>Nematoda</taxon>
        <taxon>Chromadorea</taxon>
        <taxon>Rhabditida</taxon>
        <taxon>Spirurina</taxon>
        <taxon>Spiruromorpha</taxon>
        <taxon>Spiruroidea</taxon>
        <taxon>Gongylonematidae</taxon>
        <taxon>Gongylonema</taxon>
    </lineage>
</organism>
<feature type="domain" description="EGF-like" evidence="1">
    <location>
        <begin position="21"/>
        <end position="50"/>
    </location>
</feature>
<dbReference type="PANTHER" id="PTHR45985:SF3">
    <property type="entry name" value="CHITIN DEACETYLASE-LIKE 4"/>
    <property type="match status" value="1"/>
</dbReference>
<dbReference type="WBParaSite" id="GPUH_0001714301-mRNA-1">
    <property type="protein sequence ID" value="GPUH_0001714301-mRNA-1"/>
    <property type="gene ID" value="GPUH_0001714301"/>
</dbReference>
<accession>A0A183E830</accession>
<dbReference type="Pfam" id="PF01683">
    <property type="entry name" value="EB"/>
    <property type="match status" value="4"/>
</dbReference>
<name>A0A183E830_9BILA</name>
<feature type="domain" description="EGF-like" evidence="1">
    <location>
        <begin position="69"/>
        <end position="115"/>
    </location>
</feature>
<feature type="domain" description="EGF-like" evidence="1">
    <location>
        <begin position="192"/>
        <end position="236"/>
    </location>
</feature>
<evidence type="ECO:0000313" key="2">
    <source>
        <dbReference type="WBParaSite" id="GPUH_0001714301-mRNA-1"/>
    </source>
</evidence>
<proteinExistence type="predicted"/>
<sequence length="303" mass="32723">LGCSKIVSARQPGEWCQYSQQCDAVELGSLCQNERCQCAPGMLRNGHSCSFVDRKCVIRGYVWIPEIGECLQVLQPGAIGCSHSAQCSVAAHGAYCSRHTCTCPEGLVPSDGTCGKQCPAGFTFSSVTGQCIPPDLGDGLDHLYATILSYYVFDHIPRPLAQRRQSSFNLSFYNLFCFAVVRPGEQCFYSTQCEAENAEMICDRSICRCPNNKLFTGATCAENCPPGYMEANGICKQGCDPTQVEHNGRCYDQVAAGQSCVLNSQCTGGTSCVNGFCICPASMTIRGGSCRQSNLFSTSLLVR</sequence>
<dbReference type="PANTHER" id="PTHR45985">
    <property type="match status" value="1"/>
</dbReference>
<feature type="domain" description="EGF-like" evidence="1">
    <location>
        <begin position="259"/>
        <end position="291"/>
    </location>
</feature>
<dbReference type="InterPro" id="IPR000742">
    <property type="entry name" value="EGF"/>
</dbReference>
<evidence type="ECO:0000259" key="1">
    <source>
        <dbReference type="SMART" id="SM00181"/>
    </source>
</evidence>
<dbReference type="AlphaFoldDB" id="A0A183E830"/>